<reference evidence="1" key="1">
    <citation type="submission" date="2021-02" db="EMBL/GenBank/DDBJ databases">
        <authorList>
            <person name="Dougan E. K."/>
            <person name="Rhodes N."/>
            <person name="Thang M."/>
            <person name="Chan C."/>
        </authorList>
    </citation>
    <scope>NUCLEOTIDE SEQUENCE</scope>
</reference>
<protein>
    <submittedName>
        <fullName evidence="1">Osm1 protein</fullName>
    </submittedName>
</protein>
<feature type="non-terminal residue" evidence="1">
    <location>
        <position position="53"/>
    </location>
</feature>
<organism evidence="1 2">
    <name type="scientific">Symbiodinium pilosum</name>
    <name type="common">Dinoflagellate</name>
    <dbReference type="NCBI Taxonomy" id="2952"/>
    <lineage>
        <taxon>Eukaryota</taxon>
        <taxon>Sar</taxon>
        <taxon>Alveolata</taxon>
        <taxon>Dinophyceae</taxon>
        <taxon>Suessiales</taxon>
        <taxon>Symbiodiniaceae</taxon>
        <taxon>Symbiodinium</taxon>
    </lineage>
</organism>
<evidence type="ECO:0000313" key="2">
    <source>
        <dbReference type="Proteomes" id="UP000649617"/>
    </source>
</evidence>
<keyword evidence="2" id="KW-1185">Reference proteome</keyword>
<name>A0A812KQA4_SYMPI</name>
<sequence>WLGVIPCVEVTAVASVSSFEMFSPSRPPRQPSPLSEQTARWWFGAIRPAVGMP</sequence>
<dbReference type="AlphaFoldDB" id="A0A812KQA4"/>
<gene>
    <name evidence="1" type="primary">osm1</name>
    <name evidence="1" type="ORF">SPIL2461_LOCUS3611</name>
</gene>
<feature type="non-terminal residue" evidence="1">
    <location>
        <position position="1"/>
    </location>
</feature>
<evidence type="ECO:0000313" key="1">
    <source>
        <dbReference type="EMBL" id="CAE7232502.1"/>
    </source>
</evidence>
<dbReference type="EMBL" id="CAJNIZ010004428">
    <property type="protein sequence ID" value="CAE7232502.1"/>
    <property type="molecule type" value="Genomic_DNA"/>
</dbReference>
<accession>A0A812KQA4</accession>
<dbReference type="Proteomes" id="UP000649617">
    <property type="component" value="Unassembled WGS sequence"/>
</dbReference>
<comment type="caution">
    <text evidence="1">The sequence shown here is derived from an EMBL/GenBank/DDBJ whole genome shotgun (WGS) entry which is preliminary data.</text>
</comment>
<proteinExistence type="predicted"/>